<evidence type="ECO:0000256" key="1">
    <source>
        <dbReference type="SAM" id="Phobius"/>
    </source>
</evidence>
<evidence type="ECO:0000313" key="3">
    <source>
        <dbReference type="Proteomes" id="UP000481153"/>
    </source>
</evidence>
<dbReference type="Proteomes" id="UP000481153">
    <property type="component" value="Unassembled WGS sequence"/>
</dbReference>
<sequence>MAPPSEESVRQLLHGRKILVAANYFDNMDILDAHTEQMASLLTMLKAAGAEPYVSVYENGSSDDTPAYLRQWGERLAAMNVPHRINIDTAPGWKDAYGAYLKAHPENSESFTMFRIRFMAQVRNAALKPLEEQPFDDIVFFNDVLFEATDILHLLVTENLNYDAVCAMDFNHVTLYDTWVARDVNGQAMSSFYPFTADMESISLVLQGKPFPVSSCWNGVVAMKAAPFVRDKVRFRTWGKNEPRMISRRTPMEKAIYSDSCPASECGLIFEDFAKFGYTNVYMHPSVHVTYCHLDQMLHGVFGGALNSLSSLFLTIRPHMRIPHQSRVAECGFERPMMVATWVYVVLALLVVVLLRPRAKTDKSPPK</sequence>
<dbReference type="Pfam" id="PF11735">
    <property type="entry name" value="CAP59_mtransfer"/>
    <property type="match status" value="1"/>
</dbReference>
<dbReference type="EMBL" id="VJMJ01000135">
    <property type="protein sequence ID" value="KAF0732303.1"/>
    <property type="molecule type" value="Genomic_DNA"/>
</dbReference>
<accession>A0A6G0WXS4</accession>
<name>A0A6G0WXS4_9STRA</name>
<reference evidence="2 3" key="1">
    <citation type="submission" date="2019-07" db="EMBL/GenBank/DDBJ databases">
        <title>Genomics analysis of Aphanomyces spp. identifies a new class of oomycete effector associated with host adaptation.</title>
        <authorList>
            <person name="Gaulin E."/>
        </authorList>
    </citation>
    <scope>NUCLEOTIDE SEQUENCE [LARGE SCALE GENOMIC DNA]</scope>
    <source>
        <strain evidence="2 3">ATCC 201684</strain>
    </source>
</reference>
<keyword evidence="1" id="KW-0812">Transmembrane</keyword>
<proteinExistence type="predicted"/>
<evidence type="ECO:0000313" key="2">
    <source>
        <dbReference type="EMBL" id="KAF0732303.1"/>
    </source>
</evidence>
<dbReference type="PANTHER" id="PTHR34144">
    <property type="entry name" value="CHROMOSOME 8, WHOLE GENOME SHOTGUN SEQUENCE"/>
    <property type="match status" value="1"/>
</dbReference>
<keyword evidence="1" id="KW-1133">Transmembrane helix</keyword>
<organism evidence="2 3">
    <name type="scientific">Aphanomyces euteiches</name>
    <dbReference type="NCBI Taxonomy" id="100861"/>
    <lineage>
        <taxon>Eukaryota</taxon>
        <taxon>Sar</taxon>
        <taxon>Stramenopiles</taxon>
        <taxon>Oomycota</taxon>
        <taxon>Saprolegniomycetes</taxon>
        <taxon>Saprolegniales</taxon>
        <taxon>Verrucalvaceae</taxon>
        <taxon>Aphanomyces</taxon>
    </lineage>
</organism>
<dbReference type="InterPro" id="IPR021047">
    <property type="entry name" value="Mannosyltransferase_CMT1"/>
</dbReference>
<keyword evidence="1" id="KW-0472">Membrane</keyword>
<feature type="transmembrane region" description="Helical" evidence="1">
    <location>
        <begin position="337"/>
        <end position="355"/>
    </location>
</feature>
<gene>
    <name evidence="2" type="ORF">Ae201684_010592</name>
</gene>
<comment type="caution">
    <text evidence="2">The sequence shown here is derived from an EMBL/GenBank/DDBJ whole genome shotgun (WGS) entry which is preliminary data.</text>
</comment>
<dbReference type="AlphaFoldDB" id="A0A6G0WXS4"/>
<keyword evidence="3" id="KW-1185">Reference proteome</keyword>
<protein>
    <submittedName>
        <fullName evidence="2">Uncharacterized protein</fullName>
    </submittedName>
</protein>
<dbReference type="VEuPathDB" id="FungiDB:AeMF1_005910"/>
<dbReference type="PANTHER" id="PTHR34144:SF7">
    <property type="entry name" value="EXPORT PROTEIN (CAP59), PUTATIVE (AFU_ORTHOLOGUE AFUA_7G05020)-RELATED"/>
    <property type="match status" value="1"/>
</dbReference>